<comment type="caution">
    <text evidence="1">The sequence shown here is derived from an EMBL/GenBank/DDBJ whole genome shotgun (WGS) entry which is preliminary data.</text>
</comment>
<name>A0ABQ1PHK2_9BACI</name>
<sequence length="119" mass="14593">MKDVLIMTQAYELLYNIEVILRQTINEKMRTGYGIAWEHRIKEKHSFANCYYHELIPYFAKYSPLQKIFTEKERKQLYQLTPIRNKICHMKKLDPNDYTFLKECHLLVKRTCQYYHEPI</sequence>
<dbReference type="Proteomes" id="UP000619534">
    <property type="component" value="Unassembled WGS sequence"/>
</dbReference>
<proteinExistence type="predicted"/>
<dbReference type="EMBL" id="BMCJ01000006">
    <property type="protein sequence ID" value="GGC97402.1"/>
    <property type="molecule type" value="Genomic_DNA"/>
</dbReference>
<evidence type="ECO:0000313" key="2">
    <source>
        <dbReference type="Proteomes" id="UP000619534"/>
    </source>
</evidence>
<dbReference type="RefSeq" id="WP_062440510.1">
    <property type="nucleotide sequence ID" value="NZ_BMCJ01000006.1"/>
</dbReference>
<gene>
    <name evidence="1" type="ORF">GCM10007216_30230</name>
</gene>
<reference evidence="2" key="1">
    <citation type="journal article" date="2019" name="Int. J. Syst. Evol. Microbiol.">
        <title>The Global Catalogue of Microorganisms (GCM) 10K type strain sequencing project: providing services to taxonomists for standard genome sequencing and annotation.</title>
        <authorList>
            <consortium name="The Broad Institute Genomics Platform"/>
            <consortium name="The Broad Institute Genome Sequencing Center for Infectious Disease"/>
            <person name="Wu L."/>
            <person name="Ma J."/>
        </authorList>
    </citation>
    <scope>NUCLEOTIDE SEQUENCE [LARGE SCALE GENOMIC DNA]</scope>
    <source>
        <strain evidence="2">CCM 7282</strain>
    </source>
</reference>
<keyword evidence="2" id="KW-1185">Reference proteome</keyword>
<accession>A0ABQ1PHK2</accession>
<evidence type="ECO:0008006" key="3">
    <source>
        <dbReference type="Google" id="ProtNLM"/>
    </source>
</evidence>
<evidence type="ECO:0000313" key="1">
    <source>
        <dbReference type="EMBL" id="GGC97402.1"/>
    </source>
</evidence>
<protein>
    <recommendedName>
        <fullName evidence="3">Swt1-like HEPN domain-containing protein</fullName>
    </recommendedName>
</protein>
<organism evidence="1 2">
    <name type="scientific">Thalassobacillus devorans</name>
    <dbReference type="NCBI Taxonomy" id="279813"/>
    <lineage>
        <taxon>Bacteria</taxon>
        <taxon>Bacillati</taxon>
        <taxon>Bacillota</taxon>
        <taxon>Bacilli</taxon>
        <taxon>Bacillales</taxon>
        <taxon>Bacillaceae</taxon>
        <taxon>Thalassobacillus</taxon>
    </lineage>
</organism>